<accession>A0ABY9T8E0</accession>
<name>A0ABY9T8E0_BREBE</name>
<organism evidence="4 5">
    <name type="scientific">Brevibacillus brevis</name>
    <name type="common">Bacillus brevis</name>
    <dbReference type="NCBI Taxonomy" id="1393"/>
    <lineage>
        <taxon>Bacteria</taxon>
        <taxon>Bacillati</taxon>
        <taxon>Bacillota</taxon>
        <taxon>Bacilli</taxon>
        <taxon>Bacillales</taxon>
        <taxon>Paenibacillaceae</taxon>
        <taxon>Brevibacillus</taxon>
    </lineage>
</organism>
<keyword evidence="2" id="KW-0326">Glycosidase</keyword>
<dbReference type="SUPFAM" id="SSF53590">
    <property type="entry name" value="Nucleoside hydrolase"/>
    <property type="match status" value="1"/>
</dbReference>
<dbReference type="RefSeq" id="WP_310770978.1">
    <property type="nucleotide sequence ID" value="NZ_CP134050.1"/>
</dbReference>
<proteinExistence type="predicted"/>
<dbReference type="PANTHER" id="PTHR12304">
    <property type="entry name" value="INOSINE-URIDINE PREFERRING NUCLEOSIDE HYDROLASE"/>
    <property type="match status" value="1"/>
</dbReference>
<sequence>MAEKRKLFMNGCGGVDQAIALWYALQAPDVEVVGIGVASSEEGKGIRLVKKLVALTGLEGVVPVATGECGPLFGEGGQGQPESGQAAARLLVDKAKEHEGELTVVTLGPLTDLAKAVAIDPGLPNRLKQVVVQGGAIRVPGNATAVAEANLHADPEAAAFVLAAGLPLLLVPLDASEHIRLSPEARQGILSKAAGMGIGQASDEIGAKLSGDGTRLVAWATMIAALHSEYVHTQKMKLTIECHSALSRGAVLADLRAKPSVGIDTQVAVDVDAEPFAAWLRNLSDADKERA</sequence>
<dbReference type="Gene3D" id="3.90.245.10">
    <property type="entry name" value="Ribonucleoside hydrolase-like"/>
    <property type="match status" value="1"/>
</dbReference>
<evidence type="ECO:0000313" key="4">
    <source>
        <dbReference type="EMBL" id="WNC16372.1"/>
    </source>
</evidence>
<protein>
    <submittedName>
        <fullName evidence="4">Nucleoside hydrolase</fullName>
    </submittedName>
</protein>
<feature type="domain" description="Inosine/uridine-preferring nucleoside hydrolase" evidence="3">
    <location>
        <begin position="14"/>
        <end position="276"/>
    </location>
</feature>
<keyword evidence="5" id="KW-1185">Reference proteome</keyword>
<keyword evidence="1 4" id="KW-0378">Hydrolase</keyword>
<reference evidence="4 5" key="1">
    <citation type="submission" date="2023-09" db="EMBL/GenBank/DDBJ databases">
        <title>Complete Genome and Methylome dissection of Bacillus brevis NEB573 original source of BbsI restriction endonuclease.</title>
        <authorList>
            <person name="Fomenkov A."/>
            <person name="Roberts R.D."/>
        </authorList>
    </citation>
    <scope>NUCLEOTIDE SEQUENCE [LARGE SCALE GENOMIC DNA]</scope>
    <source>
        <strain evidence="4 5">NEB573</strain>
    </source>
</reference>
<gene>
    <name evidence="4" type="ORF">RGB73_08670</name>
</gene>
<dbReference type="InterPro" id="IPR023186">
    <property type="entry name" value="IUNH"/>
</dbReference>
<evidence type="ECO:0000256" key="2">
    <source>
        <dbReference type="ARBA" id="ARBA00023295"/>
    </source>
</evidence>
<evidence type="ECO:0000256" key="1">
    <source>
        <dbReference type="ARBA" id="ARBA00022801"/>
    </source>
</evidence>
<dbReference type="GO" id="GO:0016787">
    <property type="term" value="F:hydrolase activity"/>
    <property type="evidence" value="ECO:0007669"/>
    <property type="project" value="UniProtKB-KW"/>
</dbReference>
<dbReference type="EMBL" id="CP134050">
    <property type="protein sequence ID" value="WNC16372.1"/>
    <property type="molecule type" value="Genomic_DNA"/>
</dbReference>
<dbReference type="PANTHER" id="PTHR12304:SF4">
    <property type="entry name" value="URIDINE NUCLEOSIDASE"/>
    <property type="match status" value="1"/>
</dbReference>
<dbReference type="InterPro" id="IPR036452">
    <property type="entry name" value="Ribo_hydro-like"/>
</dbReference>
<evidence type="ECO:0000259" key="3">
    <source>
        <dbReference type="Pfam" id="PF01156"/>
    </source>
</evidence>
<dbReference type="Proteomes" id="UP001256827">
    <property type="component" value="Chromosome"/>
</dbReference>
<dbReference type="InterPro" id="IPR001910">
    <property type="entry name" value="Inosine/uridine_hydrolase_dom"/>
</dbReference>
<dbReference type="Pfam" id="PF01156">
    <property type="entry name" value="IU_nuc_hydro"/>
    <property type="match status" value="1"/>
</dbReference>
<evidence type="ECO:0000313" key="5">
    <source>
        <dbReference type="Proteomes" id="UP001256827"/>
    </source>
</evidence>